<dbReference type="Gene3D" id="3.40.50.150">
    <property type="entry name" value="Vaccinia Virus protein VP39"/>
    <property type="match status" value="1"/>
</dbReference>
<reference evidence="1 2" key="1">
    <citation type="submission" date="2019-04" db="EMBL/GenBank/DDBJ databases">
        <title>Herbidospora sp. NEAU-GS14.nov., a novel actinomycete isolated from soil.</title>
        <authorList>
            <person name="Han L."/>
        </authorList>
    </citation>
    <scope>NUCLEOTIDE SEQUENCE [LARGE SCALE GENOMIC DNA]</scope>
    <source>
        <strain evidence="1 2">NEAU-GS14</strain>
    </source>
</reference>
<dbReference type="GO" id="GO:0008168">
    <property type="term" value="F:methyltransferase activity"/>
    <property type="evidence" value="ECO:0007669"/>
    <property type="project" value="UniProtKB-KW"/>
</dbReference>
<dbReference type="InterPro" id="IPR029063">
    <property type="entry name" value="SAM-dependent_MTases_sf"/>
</dbReference>
<accession>A0A4U3M6I1</accession>
<dbReference type="Pfam" id="PF04672">
    <property type="entry name" value="Methyltransf_19"/>
    <property type="match status" value="1"/>
</dbReference>
<keyword evidence="1" id="KW-0489">Methyltransferase</keyword>
<dbReference type="EMBL" id="SZQA01000034">
    <property type="protein sequence ID" value="TKK84525.1"/>
    <property type="molecule type" value="Genomic_DNA"/>
</dbReference>
<gene>
    <name evidence="1" type="ORF">FDA94_29615</name>
</gene>
<keyword evidence="2" id="KW-1185">Reference proteome</keyword>
<proteinExistence type="predicted"/>
<dbReference type="OrthoDB" id="3216820at2"/>
<dbReference type="PIRSF" id="PIRSF017393">
    <property type="entry name" value="MTase_SAV2177"/>
    <property type="match status" value="1"/>
</dbReference>
<protein>
    <submittedName>
        <fullName evidence="1">SAM-dependent methyltransferase</fullName>
    </submittedName>
</protein>
<dbReference type="AlphaFoldDB" id="A0A4U3M6I1"/>
<evidence type="ECO:0000313" key="1">
    <source>
        <dbReference type="EMBL" id="TKK84525.1"/>
    </source>
</evidence>
<dbReference type="Proteomes" id="UP000308705">
    <property type="component" value="Unassembled WGS sequence"/>
</dbReference>
<name>A0A4U3M6I1_9ACTN</name>
<comment type="caution">
    <text evidence="1">The sequence shown here is derived from an EMBL/GenBank/DDBJ whole genome shotgun (WGS) entry which is preliminary data.</text>
</comment>
<dbReference type="InterPro" id="IPR006764">
    <property type="entry name" value="SAM_dep_MeTrfase_SAV2177_type"/>
</dbReference>
<sequence length="248" mass="27079">MWNYWLGGKDHYEVDRVAGDQFAAAFPDIVAIARLSRYLLARIVRHLSVEAGVTQFLDVGTGLPTVDNTHDLAQRINPSARVVYVDNDPLVLSHARALLVGTREGVTDYMDADLRDPARILAGAAKSLDFDRPVALMLMGILGYVGEADGPYEIVRTLMEPLPSGSYLAVWDGSNVVTGEALDKAQDDLNEGPGAPYTLRDHEEFSRFFEGLELVEPGVVPITQWRPDPDPFGPPSPVDALVGVARKP</sequence>
<dbReference type="GO" id="GO:0032259">
    <property type="term" value="P:methylation"/>
    <property type="evidence" value="ECO:0007669"/>
    <property type="project" value="UniProtKB-KW"/>
</dbReference>
<keyword evidence="1" id="KW-0808">Transferase</keyword>
<organism evidence="1 2">
    <name type="scientific">Herbidospora galbida</name>
    <dbReference type="NCBI Taxonomy" id="2575442"/>
    <lineage>
        <taxon>Bacteria</taxon>
        <taxon>Bacillati</taxon>
        <taxon>Actinomycetota</taxon>
        <taxon>Actinomycetes</taxon>
        <taxon>Streptosporangiales</taxon>
        <taxon>Streptosporangiaceae</taxon>
        <taxon>Herbidospora</taxon>
    </lineage>
</organism>
<dbReference type="SUPFAM" id="SSF53335">
    <property type="entry name" value="S-adenosyl-L-methionine-dependent methyltransferases"/>
    <property type="match status" value="1"/>
</dbReference>
<evidence type="ECO:0000313" key="2">
    <source>
        <dbReference type="Proteomes" id="UP000308705"/>
    </source>
</evidence>